<dbReference type="EMBL" id="FPHZ01000022">
    <property type="protein sequence ID" value="SFV87474.1"/>
    <property type="molecule type" value="Genomic_DNA"/>
</dbReference>
<dbReference type="SUPFAM" id="SSF52374">
    <property type="entry name" value="Nucleotidylyl transferase"/>
    <property type="match status" value="1"/>
</dbReference>
<dbReference type="EMBL" id="FPHY01000009">
    <property type="protein sequence ID" value="SFV85066.1"/>
    <property type="molecule type" value="Genomic_DNA"/>
</dbReference>
<dbReference type="PANTHER" id="PTHR39321">
    <property type="entry name" value="NICOTINATE-NUCLEOTIDE ADENYLYLTRANSFERASE-RELATED"/>
    <property type="match status" value="1"/>
</dbReference>
<gene>
    <name evidence="9" type="ORF">MNB_SUP05-SYMBIONT-4-1188</name>
    <name evidence="10" type="ORF">MNB_SUP05-SYMBIONT-5-748</name>
</gene>
<organism evidence="9">
    <name type="scientific">hydrothermal vent metagenome</name>
    <dbReference type="NCBI Taxonomy" id="652676"/>
    <lineage>
        <taxon>unclassified sequences</taxon>
        <taxon>metagenomes</taxon>
        <taxon>ecological metagenomes</taxon>
    </lineage>
</organism>
<evidence type="ECO:0000256" key="7">
    <source>
        <dbReference type="ARBA" id="ARBA00023027"/>
    </source>
</evidence>
<dbReference type="InterPro" id="IPR004821">
    <property type="entry name" value="Cyt_trans-like"/>
</dbReference>
<reference evidence="9" key="1">
    <citation type="submission" date="2016-10" db="EMBL/GenBank/DDBJ databases">
        <authorList>
            <person name="de Groot N.N."/>
        </authorList>
    </citation>
    <scope>NUCLEOTIDE SEQUENCE</scope>
</reference>
<name>A0A1W1DU46_9ZZZZ</name>
<keyword evidence="3 9" id="KW-0808">Transferase</keyword>
<dbReference type="InterPro" id="IPR014729">
    <property type="entry name" value="Rossmann-like_a/b/a_fold"/>
</dbReference>
<dbReference type="GO" id="GO:0005524">
    <property type="term" value="F:ATP binding"/>
    <property type="evidence" value="ECO:0007669"/>
    <property type="project" value="UniProtKB-KW"/>
</dbReference>
<dbReference type="UniPathway" id="UPA00253"/>
<keyword evidence="2" id="KW-0662">Pyridine nucleotide biosynthesis</keyword>
<protein>
    <submittedName>
        <fullName evidence="9">Nicotinate-nucleotide adenylyltransferase</fullName>
        <ecNumber evidence="9">2.7.7.18</ecNumber>
    </submittedName>
</protein>
<sequence>MIGFFGGSFDPVHYGHLKMASAVKEELGLSQLFLMPCKTPVHKKELQFSNQQRLEMLNLAVLEFNDLQVDTREMNRQSASYTIDTLKEIKADYPNESIFLLIGADSFKALNTWKNYRQFSDYAQLVVLPRVTNERQKMDVNVIFSNTPLVNISSTQIRGILKGDLKGKINENLNGLVPKKLINYLRDL</sequence>
<dbReference type="NCBIfam" id="TIGR00482">
    <property type="entry name" value="nicotinate (nicotinamide) nucleotide adenylyltransferase"/>
    <property type="match status" value="1"/>
</dbReference>
<keyword evidence="5" id="KW-0547">Nucleotide-binding</keyword>
<keyword evidence="6" id="KW-0067">ATP-binding</keyword>
<evidence type="ECO:0000256" key="6">
    <source>
        <dbReference type="ARBA" id="ARBA00022840"/>
    </source>
</evidence>
<evidence type="ECO:0000313" key="10">
    <source>
        <dbReference type="EMBL" id="SFV87474.1"/>
    </source>
</evidence>
<dbReference type="PANTHER" id="PTHR39321:SF3">
    <property type="entry name" value="PHOSPHOPANTETHEINE ADENYLYLTRANSFERASE"/>
    <property type="match status" value="1"/>
</dbReference>
<keyword evidence="4 9" id="KW-0548">Nucleotidyltransferase</keyword>
<evidence type="ECO:0000256" key="4">
    <source>
        <dbReference type="ARBA" id="ARBA00022695"/>
    </source>
</evidence>
<evidence type="ECO:0000256" key="1">
    <source>
        <dbReference type="ARBA" id="ARBA00004790"/>
    </source>
</evidence>
<dbReference type="AlphaFoldDB" id="A0A1W1DU46"/>
<dbReference type="GO" id="GO:0004515">
    <property type="term" value="F:nicotinate-nucleotide adenylyltransferase activity"/>
    <property type="evidence" value="ECO:0007669"/>
    <property type="project" value="UniProtKB-EC"/>
</dbReference>
<proteinExistence type="inferred from homology"/>
<dbReference type="GO" id="GO:0009435">
    <property type="term" value="P:NAD+ biosynthetic process"/>
    <property type="evidence" value="ECO:0007669"/>
    <property type="project" value="UniProtKB-UniPathway"/>
</dbReference>
<dbReference type="InterPro" id="IPR005248">
    <property type="entry name" value="NadD/NMNAT"/>
</dbReference>
<dbReference type="NCBIfam" id="TIGR00125">
    <property type="entry name" value="cyt_tran_rel"/>
    <property type="match status" value="1"/>
</dbReference>
<evidence type="ECO:0000256" key="5">
    <source>
        <dbReference type="ARBA" id="ARBA00022741"/>
    </source>
</evidence>
<evidence type="ECO:0000256" key="3">
    <source>
        <dbReference type="ARBA" id="ARBA00022679"/>
    </source>
</evidence>
<evidence type="ECO:0000259" key="8">
    <source>
        <dbReference type="Pfam" id="PF01467"/>
    </source>
</evidence>
<dbReference type="HAMAP" id="MF_00244">
    <property type="entry name" value="NaMN_adenylyltr"/>
    <property type="match status" value="1"/>
</dbReference>
<feature type="domain" description="Cytidyltransferase-like" evidence="8">
    <location>
        <begin position="4"/>
        <end position="159"/>
    </location>
</feature>
<dbReference type="Gene3D" id="3.40.50.620">
    <property type="entry name" value="HUPs"/>
    <property type="match status" value="1"/>
</dbReference>
<dbReference type="CDD" id="cd02165">
    <property type="entry name" value="NMNAT"/>
    <property type="match status" value="1"/>
</dbReference>
<evidence type="ECO:0000256" key="2">
    <source>
        <dbReference type="ARBA" id="ARBA00022642"/>
    </source>
</evidence>
<dbReference type="Pfam" id="PF01467">
    <property type="entry name" value="CTP_transf_like"/>
    <property type="match status" value="1"/>
</dbReference>
<keyword evidence="7" id="KW-0520">NAD</keyword>
<accession>A0A1W1DU46</accession>
<comment type="pathway">
    <text evidence="1">Cofactor biosynthesis; NAD(+) biosynthesis.</text>
</comment>
<evidence type="ECO:0000313" key="9">
    <source>
        <dbReference type="EMBL" id="SFV85066.1"/>
    </source>
</evidence>
<dbReference type="EC" id="2.7.7.18" evidence="9"/>